<evidence type="ECO:0000313" key="2">
    <source>
        <dbReference type="Proteomes" id="UP000466307"/>
    </source>
</evidence>
<protein>
    <submittedName>
        <fullName evidence="1">Uncharacterized protein</fullName>
    </submittedName>
</protein>
<comment type="caution">
    <text evidence="1">The sequence shown here is derived from an EMBL/GenBank/DDBJ whole genome shotgun (WGS) entry which is preliminary data.</text>
</comment>
<proteinExistence type="predicted"/>
<dbReference type="RefSeq" id="WP_157079573.1">
    <property type="nucleotide sequence ID" value="NZ_JAADZU010000031.1"/>
</dbReference>
<dbReference type="Proteomes" id="UP000466307">
    <property type="component" value="Unassembled WGS sequence"/>
</dbReference>
<reference evidence="1 2" key="1">
    <citation type="submission" date="2020-01" db="EMBL/GenBank/DDBJ databases">
        <title>Investigation of new actinobacteria for the biodesulphurisation of diesel fuel.</title>
        <authorList>
            <person name="Athi Narayanan S.M."/>
        </authorList>
    </citation>
    <scope>NUCLEOTIDE SEQUENCE [LARGE SCALE GENOMIC DNA]</scope>
    <source>
        <strain evidence="1 2">213E</strain>
    </source>
</reference>
<evidence type="ECO:0000313" key="1">
    <source>
        <dbReference type="EMBL" id="NDK90140.1"/>
    </source>
</evidence>
<dbReference type="EMBL" id="JAADZU010000031">
    <property type="protein sequence ID" value="NDK90140.1"/>
    <property type="molecule type" value="Genomic_DNA"/>
</dbReference>
<gene>
    <name evidence="1" type="ORF">GYA93_11175</name>
</gene>
<organism evidence="1 2">
    <name type="scientific">Gordonia desulfuricans</name>
    <dbReference type="NCBI Taxonomy" id="89051"/>
    <lineage>
        <taxon>Bacteria</taxon>
        <taxon>Bacillati</taxon>
        <taxon>Actinomycetota</taxon>
        <taxon>Actinomycetes</taxon>
        <taxon>Mycobacteriales</taxon>
        <taxon>Gordoniaceae</taxon>
        <taxon>Gordonia</taxon>
    </lineage>
</organism>
<sequence>MSVSAWRKMVTSAAERLGPQWRVVGDGRKTVLMRTDIEWWALYVGYEPTRLGRVFAYSAFLGGPLPPTRTGDAGVDGDQFVFPGEPRIRYQDDLVCAAGIAEFAEVVVGVALDPVRDVRGYLAYSEETLVTRTASGHDYLYTGRSRQRLVLLRVVCAAKPTAGLIEDVRWVLDDRLVNQNGANPSSEVFFAEMLELLRDDDRGGVEHLISRTRQAGLAELGASPDMLRPLVFPEPLV</sequence>
<name>A0A7K3LPF5_9ACTN</name>
<accession>A0A7K3LPF5</accession>
<dbReference type="AlphaFoldDB" id="A0A7K3LPF5"/>
<keyword evidence="2" id="KW-1185">Reference proteome</keyword>